<keyword evidence="4" id="KW-1185">Reference proteome</keyword>
<evidence type="ECO:0000256" key="2">
    <source>
        <dbReference type="SAM" id="Phobius"/>
    </source>
</evidence>
<reference evidence="3" key="1">
    <citation type="journal article" date="2023" name="Plant J.">
        <title>Genome sequences and population genomics provide insights into the demographic history, inbreeding, and mutation load of two 'living fossil' tree species of Dipteronia.</title>
        <authorList>
            <person name="Feng Y."/>
            <person name="Comes H.P."/>
            <person name="Chen J."/>
            <person name="Zhu S."/>
            <person name="Lu R."/>
            <person name="Zhang X."/>
            <person name="Li P."/>
            <person name="Qiu J."/>
            <person name="Olsen K.M."/>
            <person name="Qiu Y."/>
        </authorList>
    </citation>
    <scope>NUCLEOTIDE SEQUENCE</scope>
    <source>
        <strain evidence="3">KIB01</strain>
    </source>
</reference>
<dbReference type="EMBL" id="JANJYI010000009">
    <property type="protein sequence ID" value="KAK2636028.1"/>
    <property type="molecule type" value="Genomic_DNA"/>
</dbReference>
<evidence type="ECO:0000313" key="3">
    <source>
        <dbReference type="EMBL" id="KAK2636028.1"/>
    </source>
</evidence>
<evidence type="ECO:0000256" key="1">
    <source>
        <dbReference type="ARBA" id="ARBA00022729"/>
    </source>
</evidence>
<dbReference type="GO" id="GO:0071944">
    <property type="term" value="C:cell periphery"/>
    <property type="evidence" value="ECO:0007669"/>
    <property type="project" value="TreeGrafter"/>
</dbReference>
<keyword evidence="2" id="KW-1133">Transmembrane helix</keyword>
<dbReference type="AlphaFoldDB" id="A0AAD9THQ1"/>
<organism evidence="3 4">
    <name type="scientific">Dipteronia dyeriana</name>
    <dbReference type="NCBI Taxonomy" id="168575"/>
    <lineage>
        <taxon>Eukaryota</taxon>
        <taxon>Viridiplantae</taxon>
        <taxon>Streptophyta</taxon>
        <taxon>Embryophyta</taxon>
        <taxon>Tracheophyta</taxon>
        <taxon>Spermatophyta</taxon>
        <taxon>Magnoliopsida</taxon>
        <taxon>eudicotyledons</taxon>
        <taxon>Gunneridae</taxon>
        <taxon>Pentapetalae</taxon>
        <taxon>rosids</taxon>
        <taxon>malvids</taxon>
        <taxon>Sapindales</taxon>
        <taxon>Sapindaceae</taxon>
        <taxon>Hippocastanoideae</taxon>
        <taxon>Acereae</taxon>
        <taxon>Dipteronia</taxon>
    </lineage>
</organism>
<feature type="transmembrane region" description="Helical" evidence="2">
    <location>
        <begin position="71"/>
        <end position="91"/>
    </location>
</feature>
<protein>
    <recommendedName>
        <fullName evidence="5">Non-classical arabinogalactan protein 30</fullName>
    </recommendedName>
</protein>
<sequence>MVQCKSLTCFLSSLHVHQRKLFKITKILAYNNKLYIPLNSMHLHLRIHIPFVLRVPNPITHKREKMAGNHLVLVTSALLVLFSLALASVSAERYVPTPSVEKKVDVVVEGMVYCQSCKYLGSWSLSEAKPISSAKVSVICKNGKDQISYYKAFSTNENGYFYAQLDGFKMNSCIWEHPLQSCHVRLVSSPLENCSLLSNINNGMYGAPLRFEKKKLVGSNYEAAMYASGPLAFRPTDCTPEGHY</sequence>
<dbReference type="PANTHER" id="PTHR33470:SF4">
    <property type="entry name" value="OS01G0164025 PROTEIN"/>
    <property type="match status" value="1"/>
</dbReference>
<dbReference type="Pfam" id="PF01190">
    <property type="entry name" value="Pollen_Ole_e_1"/>
    <property type="match status" value="1"/>
</dbReference>
<comment type="caution">
    <text evidence="3">The sequence shown here is derived from an EMBL/GenBank/DDBJ whole genome shotgun (WGS) entry which is preliminary data.</text>
</comment>
<keyword evidence="1" id="KW-0732">Signal</keyword>
<keyword evidence="2" id="KW-0812">Transmembrane</keyword>
<name>A0AAD9THQ1_9ROSI</name>
<gene>
    <name evidence="3" type="ORF">Ddye_030820</name>
</gene>
<dbReference type="PANTHER" id="PTHR33470">
    <property type="entry name" value="OS01G0164075 PROTEIN"/>
    <property type="match status" value="1"/>
</dbReference>
<proteinExistence type="predicted"/>
<accession>A0AAD9THQ1</accession>
<dbReference type="Proteomes" id="UP001280121">
    <property type="component" value="Unassembled WGS sequence"/>
</dbReference>
<evidence type="ECO:0008006" key="5">
    <source>
        <dbReference type="Google" id="ProtNLM"/>
    </source>
</evidence>
<keyword evidence="2" id="KW-0472">Membrane</keyword>
<evidence type="ECO:0000313" key="4">
    <source>
        <dbReference type="Proteomes" id="UP001280121"/>
    </source>
</evidence>